<evidence type="ECO:0000256" key="1">
    <source>
        <dbReference type="SAM" id="MobiDB-lite"/>
    </source>
</evidence>
<dbReference type="InterPro" id="IPR021109">
    <property type="entry name" value="Peptidase_aspartic_dom_sf"/>
</dbReference>
<feature type="compositionally biased region" description="Acidic residues" evidence="1">
    <location>
        <begin position="1"/>
        <end position="11"/>
    </location>
</feature>
<evidence type="ECO:0000313" key="2">
    <source>
        <dbReference type="EMBL" id="KAH7524310.1"/>
    </source>
</evidence>
<sequence>MIENDAENEEANQEKVTEETTFGLPVDKSKRFTVLVANKECIECSGICQALTLQVQRYSITADYNVLPVIACPLVLGVQWLAMLGPVKTNYAHLTMSFEKDGNEFIFQRV</sequence>
<dbReference type="Proteomes" id="UP000813462">
    <property type="component" value="Unassembled WGS sequence"/>
</dbReference>
<reference evidence="2" key="1">
    <citation type="journal article" date="2021" name="Front. Plant Sci.">
        <title>Chromosome-Scale Genome Assembly for Chinese Sour Jujube and Insights Into Its Genome Evolution and Domestication Signature.</title>
        <authorList>
            <person name="Shen L.-Y."/>
            <person name="Luo H."/>
            <person name="Wang X.-L."/>
            <person name="Wang X.-M."/>
            <person name="Qiu X.-J."/>
            <person name="Liu H."/>
            <person name="Zhou S.-S."/>
            <person name="Jia K.-H."/>
            <person name="Nie S."/>
            <person name="Bao Y.-T."/>
            <person name="Zhang R.-G."/>
            <person name="Yun Q.-Z."/>
            <person name="Chai Y.-H."/>
            <person name="Lu J.-Y."/>
            <person name="Li Y."/>
            <person name="Zhao S.-W."/>
            <person name="Mao J.-F."/>
            <person name="Jia S.-G."/>
            <person name="Mao Y.-M."/>
        </authorList>
    </citation>
    <scope>NUCLEOTIDE SEQUENCE</scope>
    <source>
        <strain evidence="2">AT0</strain>
        <tissue evidence="2">Leaf</tissue>
    </source>
</reference>
<gene>
    <name evidence="2" type="ORF">FEM48_Zijuj06G0105900</name>
</gene>
<accession>A0A978V8S5</accession>
<dbReference type="EMBL" id="JAEACU010000006">
    <property type="protein sequence ID" value="KAH7524310.1"/>
    <property type="molecule type" value="Genomic_DNA"/>
</dbReference>
<feature type="region of interest" description="Disordered" evidence="1">
    <location>
        <begin position="1"/>
        <end position="20"/>
    </location>
</feature>
<dbReference type="Gene3D" id="2.40.70.10">
    <property type="entry name" value="Acid Proteases"/>
    <property type="match status" value="1"/>
</dbReference>
<comment type="caution">
    <text evidence="2">The sequence shown here is derived from an EMBL/GenBank/DDBJ whole genome shotgun (WGS) entry which is preliminary data.</text>
</comment>
<proteinExistence type="predicted"/>
<name>A0A978V8S5_ZIZJJ</name>
<dbReference type="CDD" id="cd00303">
    <property type="entry name" value="retropepsin_like"/>
    <property type="match status" value="1"/>
</dbReference>
<protein>
    <submittedName>
        <fullName evidence="2">Uncharacterized protein</fullName>
    </submittedName>
</protein>
<evidence type="ECO:0000313" key="3">
    <source>
        <dbReference type="Proteomes" id="UP000813462"/>
    </source>
</evidence>
<dbReference type="AlphaFoldDB" id="A0A978V8S5"/>
<organism evidence="2 3">
    <name type="scientific">Ziziphus jujuba var. spinosa</name>
    <dbReference type="NCBI Taxonomy" id="714518"/>
    <lineage>
        <taxon>Eukaryota</taxon>
        <taxon>Viridiplantae</taxon>
        <taxon>Streptophyta</taxon>
        <taxon>Embryophyta</taxon>
        <taxon>Tracheophyta</taxon>
        <taxon>Spermatophyta</taxon>
        <taxon>Magnoliopsida</taxon>
        <taxon>eudicotyledons</taxon>
        <taxon>Gunneridae</taxon>
        <taxon>Pentapetalae</taxon>
        <taxon>rosids</taxon>
        <taxon>fabids</taxon>
        <taxon>Rosales</taxon>
        <taxon>Rhamnaceae</taxon>
        <taxon>Paliureae</taxon>
        <taxon>Ziziphus</taxon>
    </lineage>
</organism>